<dbReference type="Gene3D" id="1.10.443.20">
    <property type="entry name" value="Centromere DNA-binding protein complex CBF3 subunit, domain 2"/>
    <property type="match status" value="1"/>
</dbReference>
<feature type="compositionally biased region" description="Polar residues" evidence="1">
    <location>
        <begin position="193"/>
        <end position="202"/>
    </location>
</feature>
<evidence type="ECO:0000313" key="3">
    <source>
        <dbReference type="Proteomes" id="UP000054107"/>
    </source>
</evidence>
<feature type="compositionally biased region" description="Acidic residues" evidence="1">
    <location>
        <begin position="1"/>
        <end position="15"/>
    </location>
</feature>
<name>A0A0B7N2D5_9FUNG</name>
<dbReference type="AlphaFoldDB" id="A0A0B7N2D5"/>
<evidence type="ECO:0000256" key="1">
    <source>
        <dbReference type="SAM" id="MobiDB-lite"/>
    </source>
</evidence>
<reference evidence="2 3" key="1">
    <citation type="submission" date="2014-09" db="EMBL/GenBank/DDBJ databases">
        <authorList>
            <person name="Ellenberger Sabrina"/>
        </authorList>
    </citation>
    <scope>NUCLEOTIDE SEQUENCE [LARGE SCALE GENOMIC DNA]</scope>
    <source>
        <strain evidence="2 3">CBS 412.66</strain>
    </source>
</reference>
<dbReference type="OrthoDB" id="2206047at2759"/>
<accession>A0A0B7N2D5</accession>
<gene>
    <name evidence="2" type="primary">PARPA_05413.1 scaffold 18190</name>
</gene>
<organism evidence="2 3">
    <name type="scientific">Parasitella parasitica</name>
    <dbReference type="NCBI Taxonomy" id="35722"/>
    <lineage>
        <taxon>Eukaryota</taxon>
        <taxon>Fungi</taxon>
        <taxon>Fungi incertae sedis</taxon>
        <taxon>Mucoromycota</taxon>
        <taxon>Mucoromycotina</taxon>
        <taxon>Mucoromycetes</taxon>
        <taxon>Mucorales</taxon>
        <taxon>Mucorineae</taxon>
        <taxon>Mucoraceae</taxon>
        <taxon>Parasitella</taxon>
    </lineage>
</organism>
<feature type="region of interest" description="Disordered" evidence="1">
    <location>
        <begin position="193"/>
        <end position="216"/>
    </location>
</feature>
<sequence>MKEVDEFDPPSENETEGPIHFVGEAAHSAKGKEPEAPRRPVQSSGDNAKRGFLLLLVRLRRVILQDAAVFLNHRKENYLVNTKKTQTGNPFSSFLFKSFAEEVSTNTRRTQPNRLEQYEHLVPDIVNAQSDMSNQMASLKGEILRMQQHSTTQFAFLQHVLSTSQRQPPPPQSPDNRLDSILAQLAENQQTLAANQHPNNMKKSLKPPKSSGISPKFTISKRDCKINKMNNCLSNLVAKDWNNLFQLAKTSVKNASRPYHNIDIYKNILDFVTQVKTHYGHQINLVSFVTKLKDYLRLPEVKEDLMIQIDQRIENANNDYLTAIAEKSSRKTRATSKALEKAMASKAAAAELFDEFTLNRKKSTESLSTVSISSDGIELDREEEDDPIATRIKQEAVRLHRLYKSGETLEPLEVHRMACGLSSILNLTCTSQKQLFTDEEWNQLATRFTSITIRYAPVDQKLMTNWLLACGFSRSDGNVFRAMNHLALRLKSGDTVNLVSTATKKQLYSEAQQIIGFKIDIRIVYDFEDEEIDLCAGEISKGILNNAKVWHDDSKLIREGKDILNQLYDLCGNRKNNELYSWSIQISGLQCVVSTQHLCSNGLYVSVPRFDLVFPKNLSSLDELDNMYKGLLTAIEDMERRSYLVENFLKQNQEQEQSNLTNVLGFNQFNDEDTSKVEEDVYSYKRPSWYTPPREERYNSVIPVHLFVRKRSATTISSISLSNPTTASNTVPDEYGFYEYDGKYKNIEFPDLIFDTHPHQHG</sequence>
<feature type="region of interest" description="Disordered" evidence="1">
    <location>
        <begin position="1"/>
        <end position="45"/>
    </location>
</feature>
<proteinExistence type="predicted"/>
<protein>
    <submittedName>
        <fullName evidence="2">Uncharacterized protein</fullName>
    </submittedName>
</protein>
<dbReference type="EMBL" id="LN726514">
    <property type="protein sequence ID" value="CEP11547.1"/>
    <property type="molecule type" value="Genomic_DNA"/>
</dbReference>
<keyword evidence="3" id="KW-1185">Reference proteome</keyword>
<dbReference type="InterPro" id="IPR038279">
    <property type="entry name" value="Ndc10_dom2_sf"/>
</dbReference>
<evidence type="ECO:0000313" key="2">
    <source>
        <dbReference type="EMBL" id="CEP11547.1"/>
    </source>
</evidence>
<dbReference type="Proteomes" id="UP000054107">
    <property type="component" value="Unassembled WGS sequence"/>
</dbReference>
<dbReference type="GO" id="GO:0003677">
    <property type="term" value="F:DNA binding"/>
    <property type="evidence" value="ECO:0007669"/>
    <property type="project" value="InterPro"/>
</dbReference>